<dbReference type="Gene3D" id="3.40.50.150">
    <property type="entry name" value="Vaccinia Virus protein VP39"/>
    <property type="match status" value="1"/>
</dbReference>
<keyword evidence="4 5" id="KW-0093">Biotin biosynthesis</keyword>
<comment type="caution">
    <text evidence="8">The sequence shown here is derived from an EMBL/GenBank/DDBJ whole genome shotgun (WGS) entry which is preliminary data.</text>
</comment>
<dbReference type="Proteomes" id="UP000618579">
    <property type="component" value="Unassembled WGS sequence"/>
</dbReference>
<evidence type="ECO:0000259" key="7">
    <source>
        <dbReference type="Pfam" id="PF13649"/>
    </source>
</evidence>
<evidence type="ECO:0000256" key="1">
    <source>
        <dbReference type="ARBA" id="ARBA00022603"/>
    </source>
</evidence>
<dbReference type="GO" id="GO:0032259">
    <property type="term" value="P:methylation"/>
    <property type="evidence" value="ECO:0007669"/>
    <property type="project" value="UniProtKB-KW"/>
</dbReference>
<sequence>MNSSMEVKRQFNRSSSGSYDRHADVQRIMADQLAAKLGETKGEGGRTSVCDILEIGCGTGNLTSRLVDIWPEAAITALDIAPGMLRAAEQRLDQQAGYEIRFIQGDVEEWSAAAQTASFDLIVSSACFQWLKHPVQTLQQLRRLLRPGGSLVFTTFGPETFGELHESFREVYQSRGQQPQRHGLSFQSKVQWRRMLADSGFAHIEEQSSFHVETYPTPRDFLLAVKAMGASTSEAEAVPGLSKRRLFAGMYEVYEAKFSVPGGIFATYELLLMQGVAPNQDRGSDGF</sequence>
<keyword evidence="2 5" id="KW-0808">Transferase</keyword>
<reference evidence="8 9" key="1">
    <citation type="submission" date="2019-10" db="EMBL/GenBank/DDBJ databases">
        <title>Description of Paenibacillus pedi sp. nov.</title>
        <authorList>
            <person name="Carlier A."/>
            <person name="Qi S."/>
        </authorList>
    </citation>
    <scope>NUCLEOTIDE SEQUENCE [LARGE SCALE GENOMIC DNA]</scope>
    <source>
        <strain evidence="8 9">LMG 31457</strain>
    </source>
</reference>
<comment type="catalytic activity">
    <reaction evidence="5">
        <text>malonyl-[ACP] + S-adenosyl-L-methionine = malonyl-[ACP] methyl ester + S-adenosyl-L-homocysteine</text>
        <dbReference type="Rhea" id="RHEA:17105"/>
        <dbReference type="Rhea" id="RHEA-COMP:9623"/>
        <dbReference type="Rhea" id="RHEA-COMP:9954"/>
        <dbReference type="ChEBI" id="CHEBI:57856"/>
        <dbReference type="ChEBI" id="CHEBI:59789"/>
        <dbReference type="ChEBI" id="CHEBI:78449"/>
        <dbReference type="ChEBI" id="CHEBI:78845"/>
        <dbReference type="EC" id="2.1.1.197"/>
    </reaction>
</comment>
<dbReference type="InterPro" id="IPR011814">
    <property type="entry name" value="BioC"/>
</dbReference>
<dbReference type="SUPFAM" id="SSF53335">
    <property type="entry name" value="S-adenosyl-L-methionine-dependent methyltransferases"/>
    <property type="match status" value="1"/>
</dbReference>
<keyword evidence="1 5" id="KW-0489">Methyltransferase</keyword>
<dbReference type="CDD" id="cd02440">
    <property type="entry name" value="AdoMet_MTases"/>
    <property type="match status" value="1"/>
</dbReference>
<dbReference type="EMBL" id="WHNZ01000015">
    <property type="protein sequence ID" value="NOU99961.1"/>
    <property type="molecule type" value="Genomic_DNA"/>
</dbReference>
<keyword evidence="3 5" id="KW-0949">S-adenosyl-L-methionine</keyword>
<dbReference type="InterPro" id="IPR041698">
    <property type="entry name" value="Methyltransf_25"/>
</dbReference>
<evidence type="ECO:0000256" key="3">
    <source>
        <dbReference type="ARBA" id="ARBA00022691"/>
    </source>
</evidence>
<protein>
    <recommendedName>
        <fullName evidence="5">Malonyl-[acyl-carrier protein] O-methyltransferase</fullName>
        <shortName evidence="5">Malonyl-ACP O-methyltransferase</shortName>
        <ecNumber evidence="5">2.1.1.197</ecNumber>
    </recommendedName>
    <alternativeName>
        <fullName evidence="5">Biotin synthesis protein BioC</fullName>
    </alternativeName>
</protein>
<feature type="domain" description="Methyltransferase" evidence="7">
    <location>
        <begin position="52"/>
        <end position="149"/>
    </location>
</feature>
<comment type="function">
    <text evidence="5">Converts the free carboxyl group of a malonyl-thioester to its methyl ester by transfer of a methyl group from S-adenosyl-L-methionine (SAM). It allows to synthesize pimeloyl-ACP via the fatty acid synthetic pathway.</text>
</comment>
<evidence type="ECO:0000256" key="4">
    <source>
        <dbReference type="ARBA" id="ARBA00022756"/>
    </source>
</evidence>
<accession>A0ABX1ZM49</accession>
<keyword evidence="9" id="KW-1185">Reference proteome</keyword>
<dbReference type="NCBIfam" id="TIGR02072">
    <property type="entry name" value="BioC"/>
    <property type="match status" value="1"/>
</dbReference>
<evidence type="ECO:0000313" key="8">
    <source>
        <dbReference type="EMBL" id="NOU99961.1"/>
    </source>
</evidence>
<dbReference type="PANTHER" id="PTHR43861:SF1">
    <property type="entry name" value="TRANS-ACONITATE 2-METHYLTRANSFERASE"/>
    <property type="match status" value="1"/>
</dbReference>
<name>A0ABX1ZM49_9BACL</name>
<dbReference type="GO" id="GO:0102130">
    <property type="term" value="F:malonyl-CoA methyltransferase activity"/>
    <property type="evidence" value="ECO:0007669"/>
    <property type="project" value="UniProtKB-EC"/>
</dbReference>
<evidence type="ECO:0000256" key="5">
    <source>
        <dbReference type="HAMAP-Rule" id="MF_00835"/>
    </source>
</evidence>
<evidence type="ECO:0000256" key="6">
    <source>
        <dbReference type="SAM" id="MobiDB-lite"/>
    </source>
</evidence>
<dbReference type="HAMAP" id="MF_00835">
    <property type="entry name" value="BioC"/>
    <property type="match status" value="1"/>
</dbReference>
<gene>
    <name evidence="5 8" type="primary">bioC</name>
    <name evidence="8" type="ORF">GC097_08030</name>
</gene>
<dbReference type="RefSeq" id="WP_171682798.1">
    <property type="nucleotide sequence ID" value="NZ_WHNZ01000015.1"/>
</dbReference>
<feature type="region of interest" description="Disordered" evidence="6">
    <location>
        <begin position="1"/>
        <end position="20"/>
    </location>
</feature>
<evidence type="ECO:0000256" key="2">
    <source>
        <dbReference type="ARBA" id="ARBA00022679"/>
    </source>
</evidence>
<organism evidence="8 9">
    <name type="scientific">Paenibacillus planticolens</name>
    <dbReference type="NCBI Taxonomy" id="2654976"/>
    <lineage>
        <taxon>Bacteria</taxon>
        <taxon>Bacillati</taxon>
        <taxon>Bacillota</taxon>
        <taxon>Bacilli</taxon>
        <taxon>Bacillales</taxon>
        <taxon>Paenibacillaceae</taxon>
        <taxon>Paenibacillus</taxon>
    </lineage>
</organism>
<proteinExistence type="inferred from homology"/>
<dbReference type="InterPro" id="IPR029063">
    <property type="entry name" value="SAM-dependent_MTases_sf"/>
</dbReference>
<dbReference type="Pfam" id="PF13649">
    <property type="entry name" value="Methyltransf_25"/>
    <property type="match status" value="1"/>
</dbReference>
<dbReference type="PANTHER" id="PTHR43861">
    <property type="entry name" value="TRANS-ACONITATE 2-METHYLTRANSFERASE-RELATED"/>
    <property type="match status" value="1"/>
</dbReference>
<dbReference type="EC" id="2.1.1.197" evidence="5"/>
<comment type="similarity">
    <text evidence="5">Belongs to the methyltransferase superfamily.</text>
</comment>
<comment type="pathway">
    <text evidence="5">Cofactor biosynthesis; biotin biosynthesis.</text>
</comment>
<evidence type="ECO:0000313" key="9">
    <source>
        <dbReference type="Proteomes" id="UP000618579"/>
    </source>
</evidence>